<evidence type="ECO:0000313" key="2">
    <source>
        <dbReference type="EMBL" id="KAK0713952.1"/>
    </source>
</evidence>
<proteinExistence type="predicted"/>
<feature type="region of interest" description="Disordered" evidence="1">
    <location>
        <begin position="186"/>
        <end position="271"/>
    </location>
</feature>
<sequence>MPFGIFVGTENTLHVTGFPLDQSRHPETKTPRACLLFLHIHHPELYPSDNTIHCAQTLHNILSVPLVEKHVPKGRVLTTIAQCNRNELPADSTEMVAYAEGGKLAIVALYVVSPGHRAKFLDRINVLSGDEKRQLFSVLSTTQPDKSFITFLNTYVTDDLVDSYRIRSKCHILSVKRKSPYKDGVDLVRRVERGERATESPGSGGDSRVHSNSTQSDLSDISNFSLGNTAPMLQSQAEPSMPTHAFDTNNTDPRACSDADNDARGTDLRETGREFQVINASRRGDPHHGNSSEILVQDASPLHWLAAVAQQAQGRIEQSDLCDINGHGESGA</sequence>
<evidence type="ECO:0000313" key="3">
    <source>
        <dbReference type="Proteomes" id="UP001172101"/>
    </source>
</evidence>
<dbReference type="GeneID" id="85325676"/>
<feature type="compositionally biased region" description="Polar residues" evidence="1">
    <location>
        <begin position="210"/>
        <end position="238"/>
    </location>
</feature>
<name>A0AA40ADK6_9PEZI</name>
<organism evidence="2 3">
    <name type="scientific">Lasiosphaeria miniovina</name>
    <dbReference type="NCBI Taxonomy" id="1954250"/>
    <lineage>
        <taxon>Eukaryota</taxon>
        <taxon>Fungi</taxon>
        <taxon>Dikarya</taxon>
        <taxon>Ascomycota</taxon>
        <taxon>Pezizomycotina</taxon>
        <taxon>Sordariomycetes</taxon>
        <taxon>Sordariomycetidae</taxon>
        <taxon>Sordariales</taxon>
        <taxon>Lasiosphaeriaceae</taxon>
        <taxon>Lasiosphaeria</taxon>
    </lineage>
</organism>
<dbReference type="EMBL" id="JAUIRO010000005">
    <property type="protein sequence ID" value="KAK0713952.1"/>
    <property type="molecule type" value="Genomic_DNA"/>
</dbReference>
<accession>A0AA40ADK6</accession>
<feature type="compositionally biased region" description="Basic and acidic residues" evidence="1">
    <location>
        <begin position="255"/>
        <end position="271"/>
    </location>
</feature>
<evidence type="ECO:0000256" key="1">
    <source>
        <dbReference type="SAM" id="MobiDB-lite"/>
    </source>
</evidence>
<gene>
    <name evidence="2" type="ORF">B0T26DRAFT_719107</name>
</gene>
<comment type="caution">
    <text evidence="2">The sequence shown here is derived from an EMBL/GenBank/DDBJ whole genome shotgun (WGS) entry which is preliminary data.</text>
</comment>
<dbReference type="Proteomes" id="UP001172101">
    <property type="component" value="Unassembled WGS sequence"/>
</dbReference>
<dbReference type="RefSeq" id="XP_060295274.1">
    <property type="nucleotide sequence ID" value="XM_060442406.1"/>
</dbReference>
<protein>
    <submittedName>
        <fullName evidence="2">Uncharacterized protein</fullName>
    </submittedName>
</protein>
<feature type="compositionally biased region" description="Basic and acidic residues" evidence="1">
    <location>
        <begin position="186"/>
        <end position="198"/>
    </location>
</feature>
<keyword evidence="3" id="KW-1185">Reference proteome</keyword>
<dbReference type="AlphaFoldDB" id="A0AA40ADK6"/>
<reference evidence="2" key="1">
    <citation type="submission" date="2023-06" db="EMBL/GenBank/DDBJ databases">
        <title>Genome-scale phylogeny and comparative genomics of the fungal order Sordariales.</title>
        <authorList>
            <consortium name="Lawrence Berkeley National Laboratory"/>
            <person name="Hensen N."/>
            <person name="Bonometti L."/>
            <person name="Westerberg I."/>
            <person name="Brannstrom I.O."/>
            <person name="Guillou S."/>
            <person name="Cros-Aarteil S."/>
            <person name="Calhoun S."/>
            <person name="Haridas S."/>
            <person name="Kuo A."/>
            <person name="Mondo S."/>
            <person name="Pangilinan J."/>
            <person name="Riley R."/>
            <person name="LaButti K."/>
            <person name="Andreopoulos B."/>
            <person name="Lipzen A."/>
            <person name="Chen C."/>
            <person name="Yanf M."/>
            <person name="Daum C."/>
            <person name="Ng V."/>
            <person name="Clum A."/>
            <person name="Steindorff A."/>
            <person name="Ohm R."/>
            <person name="Martin F."/>
            <person name="Silar P."/>
            <person name="Natvig D."/>
            <person name="Lalanne C."/>
            <person name="Gautier V."/>
            <person name="Ament-velasquez S.L."/>
            <person name="Kruys A."/>
            <person name="Hutchinson M.I."/>
            <person name="Powell A.J."/>
            <person name="Barry K."/>
            <person name="Miller A.N."/>
            <person name="Grigoriev I.V."/>
            <person name="Debuchy R."/>
            <person name="Gladieux P."/>
            <person name="Thoren M.H."/>
            <person name="Johannesson H."/>
        </authorList>
    </citation>
    <scope>NUCLEOTIDE SEQUENCE</scope>
    <source>
        <strain evidence="2">SMH2392-1A</strain>
    </source>
</reference>